<sequence>MTELFKNKLSEEEYEFYEYMTINDMDKPKFKPNDEFLDKFINILEVAFNEDKLRCNYNISTVTHFISDLIENYNLTATQKHFESLCYIYPCQEKDPVAKGNYVIKKPIMNEPLAKVYIDNKIIPNKLCFTNICNNIILDKSWSHNFDELILLFVSLNVELSIESFEIICLCCENNIIKEILDKYKYLVLTDDCFENIMFNGHSVDANILFKYNYKINDPTIFEKIFKKALKLNCDKYLLEQYKKIDGSKAFKMIDDEVAKIGCIYNIKISTNVNNNFKPTINELHKICEMHSITELKQFVKKNKIDPDIKCLEMACDRDDARLIKFILSFNVKPNKDCLMKYTHHGIHKKITNNDIMIALIEKYCE</sequence>
<reference evidence="1" key="1">
    <citation type="submission" date="2018-10" db="EMBL/GenBank/DDBJ databases">
        <title>Hidden diversity of soil giant viruses.</title>
        <authorList>
            <person name="Schulz F."/>
            <person name="Alteio L."/>
            <person name="Goudeau D."/>
            <person name="Ryan E.M."/>
            <person name="Malmstrom R.R."/>
            <person name="Blanchard J."/>
            <person name="Woyke T."/>
        </authorList>
    </citation>
    <scope>NUCLEOTIDE SEQUENCE</scope>
    <source>
        <strain evidence="1">EDV1</strain>
    </source>
</reference>
<organism evidence="1">
    <name type="scientific">Edafosvirus sp</name>
    <dbReference type="NCBI Taxonomy" id="2487765"/>
    <lineage>
        <taxon>Viruses</taxon>
        <taxon>Varidnaviria</taxon>
        <taxon>Bamfordvirae</taxon>
        <taxon>Nucleocytoviricota</taxon>
        <taxon>Megaviricetes</taxon>
        <taxon>Imitervirales</taxon>
        <taxon>Mimiviridae</taxon>
        <taxon>Klosneuvirinae</taxon>
    </lineage>
</organism>
<evidence type="ECO:0000313" key="1">
    <source>
        <dbReference type="EMBL" id="AYV77964.1"/>
    </source>
</evidence>
<protein>
    <submittedName>
        <fullName evidence="1">Uncharacterized protein</fullName>
    </submittedName>
</protein>
<name>A0A3G4ZUH5_9VIRU</name>
<gene>
    <name evidence="1" type="ORF">Edafosvirus3_42</name>
</gene>
<dbReference type="EMBL" id="MK072068">
    <property type="protein sequence ID" value="AYV77964.1"/>
    <property type="molecule type" value="Genomic_DNA"/>
</dbReference>
<proteinExistence type="predicted"/>
<accession>A0A3G4ZUH5</accession>